<dbReference type="Gene3D" id="3.40.50.1820">
    <property type="entry name" value="alpha/beta hydrolase"/>
    <property type="match status" value="1"/>
</dbReference>
<accession>A0A918AVN5</accession>
<evidence type="ECO:0000256" key="2">
    <source>
        <dbReference type="PIRSR" id="PIRSR639069-2"/>
    </source>
</evidence>
<dbReference type="GO" id="GO:0052689">
    <property type="term" value="F:carboxylic ester hydrolase activity"/>
    <property type="evidence" value="ECO:0007669"/>
    <property type="project" value="TreeGrafter"/>
</dbReference>
<feature type="active site" description="Nucleophile" evidence="1">
    <location>
        <position position="196"/>
    </location>
</feature>
<dbReference type="Proteomes" id="UP000639606">
    <property type="component" value="Unassembled WGS sequence"/>
</dbReference>
<evidence type="ECO:0000313" key="4">
    <source>
        <dbReference type="EMBL" id="GGP77250.1"/>
    </source>
</evidence>
<dbReference type="SUPFAM" id="SSF53474">
    <property type="entry name" value="alpha/beta-Hydrolases"/>
    <property type="match status" value="1"/>
</dbReference>
<reference evidence="4" key="1">
    <citation type="journal article" date="2014" name="Int. J. Syst. Evol. Microbiol.">
        <title>Complete genome sequence of Corynebacterium casei LMG S-19264T (=DSM 44701T), isolated from a smear-ripened cheese.</title>
        <authorList>
            <consortium name="US DOE Joint Genome Institute (JGI-PGF)"/>
            <person name="Walter F."/>
            <person name="Albersmeier A."/>
            <person name="Kalinowski J."/>
            <person name="Ruckert C."/>
        </authorList>
    </citation>
    <scope>NUCLEOTIDE SEQUENCE</scope>
    <source>
        <strain evidence="4">JCM 3313</strain>
    </source>
</reference>
<feature type="active site" description="Charge relay system" evidence="1">
    <location>
        <position position="312"/>
    </location>
</feature>
<dbReference type="Pfam" id="PF05448">
    <property type="entry name" value="AXE1"/>
    <property type="match status" value="1"/>
</dbReference>
<protein>
    <submittedName>
        <fullName evidence="4">Cephalosporin-C deacetylase</fullName>
    </submittedName>
</protein>
<dbReference type="InterPro" id="IPR008391">
    <property type="entry name" value="AXE1_dom"/>
</dbReference>
<feature type="active site" description="Charge relay system" evidence="1">
    <location>
        <position position="283"/>
    </location>
</feature>
<organism evidence="4 5">
    <name type="scientific">Saccharothrix coeruleofusca</name>
    <dbReference type="NCBI Taxonomy" id="33919"/>
    <lineage>
        <taxon>Bacteria</taxon>
        <taxon>Bacillati</taxon>
        <taxon>Actinomycetota</taxon>
        <taxon>Actinomycetes</taxon>
        <taxon>Pseudonocardiales</taxon>
        <taxon>Pseudonocardiaceae</taxon>
        <taxon>Saccharothrix</taxon>
    </lineage>
</organism>
<dbReference type="InterPro" id="IPR039069">
    <property type="entry name" value="CE7"/>
</dbReference>
<evidence type="ECO:0000313" key="5">
    <source>
        <dbReference type="Proteomes" id="UP000639606"/>
    </source>
</evidence>
<dbReference type="GO" id="GO:0005976">
    <property type="term" value="P:polysaccharide metabolic process"/>
    <property type="evidence" value="ECO:0007669"/>
    <property type="project" value="TreeGrafter"/>
</dbReference>
<feature type="binding site" evidence="2">
    <location>
        <position position="102"/>
    </location>
    <ligand>
        <name>substrate</name>
    </ligand>
</feature>
<proteinExistence type="predicted"/>
<feature type="domain" description="Acetyl xylan esterase" evidence="3">
    <location>
        <begin position="11"/>
        <end position="324"/>
    </location>
</feature>
<gene>
    <name evidence="4" type="primary">axeA</name>
    <name evidence="4" type="ORF">GCM10010185_58620</name>
</gene>
<sequence length="330" mass="35059">MITRKGCAVPWFDLPEPELVRYRTATEEPEGLDDWWRARLDEARAAAAPPALEPHLPEVYGPLGVWDVEFSGALGDRVKGWYLRPPGSGDEPLPTVVTYIGYGGGRGLPTEHALLPAAGYAVFVMDTRGQGGRWTPGATADSAPAGPSHPGFMTRGITAPETYYVTRLMTDAALAVEVAAGLPGVDAARLAVSGGSQGGGLALAAAALGGDRVKVCHADVPFLCDFQRAITLTGSDPYAEIASFLAHNVHLVPAALDTLRYVDAALLARRITARSLLSVGLMDEVCPPSTVYAAYNEITAPKEIAVLPFTGHVVPQLHAETKLRHLREHL</sequence>
<dbReference type="PANTHER" id="PTHR40111">
    <property type="entry name" value="CEPHALOSPORIN-C DEACETYLASE"/>
    <property type="match status" value="1"/>
</dbReference>
<dbReference type="AlphaFoldDB" id="A0A918AVN5"/>
<keyword evidence="5" id="KW-1185">Reference proteome</keyword>
<reference evidence="4" key="2">
    <citation type="submission" date="2020-09" db="EMBL/GenBank/DDBJ databases">
        <authorList>
            <person name="Sun Q."/>
            <person name="Ohkuma M."/>
        </authorList>
    </citation>
    <scope>NUCLEOTIDE SEQUENCE</scope>
    <source>
        <strain evidence="4">JCM 3313</strain>
    </source>
</reference>
<evidence type="ECO:0000256" key="1">
    <source>
        <dbReference type="PIRSR" id="PIRSR639069-1"/>
    </source>
</evidence>
<dbReference type="PANTHER" id="PTHR40111:SF1">
    <property type="entry name" value="CEPHALOSPORIN-C DEACETYLASE"/>
    <property type="match status" value="1"/>
</dbReference>
<comment type="caution">
    <text evidence="4">The sequence shown here is derived from an EMBL/GenBank/DDBJ whole genome shotgun (WGS) entry which is preliminary data.</text>
</comment>
<dbReference type="InterPro" id="IPR029058">
    <property type="entry name" value="AB_hydrolase_fold"/>
</dbReference>
<evidence type="ECO:0000259" key="3">
    <source>
        <dbReference type="Pfam" id="PF05448"/>
    </source>
</evidence>
<name>A0A918AVN5_9PSEU</name>
<dbReference type="EMBL" id="BMRG01000017">
    <property type="protein sequence ID" value="GGP77250.1"/>
    <property type="molecule type" value="Genomic_DNA"/>
</dbReference>